<dbReference type="PANTHER" id="PTHR25462">
    <property type="entry name" value="BONUS, ISOFORM C-RELATED"/>
    <property type="match status" value="1"/>
</dbReference>
<dbReference type="AlphaFoldDB" id="A0A210PHY7"/>
<name>A0A210PHY7_MIZYE</name>
<organism evidence="10 11">
    <name type="scientific">Mizuhopecten yessoensis</name>
    <name type="common">Japanese scallop</name>
    <name type="synonym">Patinopecten yessoensis</name>
    <dbReference type="NCBI Taxonomy" id="6573"/>
    <lineage>
        <taxon>Eukaryota</taxon>
        <taxon>Metazoa</taxon>
        <taxon>Spiralia</taxon>
        <taxon>Lophotrochozoa</taxon>
        <taxon>Mollusca</taxon>
        <taxon>Bivalvia</taxon>
        <taxon>Autobranchia</taxon>
        <taxon>Pteriomorphia</taxon>
        <taxon>Pectinida</taxon>
        <taxon>Pectinoidea</taxon>
        <taxon>Pectinidae</taxon>
        <taxon>Mizuhopecten</taxon>
    </lineage>
</organism>
<dbReference type="Gene3D" id="3.30.160.60">
    <property type="entry name" value="Classic Zinc Finger"/>
    <property type="match status" value="1"/>
</dbReference>
<dbReference type="EMBL" id="NEDP02076677">
    <property type="protein sequence ID" value="OWF36100.1"/>
    <property type="molecule type" value="Genomic_DNA"/>
</dbReference>
<feature type="domain" description="B box-type" evidence="9">
    <location>
        <begin position="181"/>
        <end position="222"/>
    </location>
</feature>
<evidence type="ECO:0000256" key="4">
    <source>
        <dbReference type="ARBA" id="ARBA00022833"/>
    </source>
</evidence>
<evidence type="ECO:0000259" key="8">
    <source>
        <dbReference type="PROSITE" id="PS50089"/>
    </source>
</evidence>
<reference evidence="10 11" key="1">
    <citation type="journal article" date="2017" name="Nat. Ecol. Evol.">
        <title>Scallop genome provides insights into evolution of bilaterian karyotype and development.</title>
        <authorList>
            <person name="Wang S."/>
            <person name="Zhang J."/>
            <person name="Jiao W."/>
            <person name="Li J."/>
            <person name="Xun X."/>
            <person name="Sun Y."/>
            <person name="Guo X."/>
            <person name="Huan P."/>
            <person name="Dong B."/>
            <person name="Zhang L."/>
            <person name="Hu X."/>
            <person name="Sun X."/>
            <person name="Wang J."/>
            <person name="Zhao C."/>
            <person name="Wang Y."/>
            <person name="Wang D."/>
            <person name="Huang X."/>
            <person name="Wang R."/>
            <person name="Lv J."/>
            <person name="Li Y."/>
            <person name="Zhang Z."/>
            <person name="Liu B."/>
            <person name="Lu W."/>
            <person name="Hui Y."/>
            <person name="Liang J."/>
            <person name="Zhou Z."/>
            <person name="Hou R."/>
            <person name="Li X."/>
            <person name="Liu Y."/>
            <person name="Li H."/>
            <person name="Ning X."/>
            <person name="Lin Y."/>
            <person name="Zhao L."/>
            <person name="Xing Q."/>
            <person name="Dou J."/>
            <person name="Li Y."/>
            <person name="Mao J."/>
            <person name="Guo H."/>
            <person name="Dou H."/>
            <person name="Li T."/>
            <person name="Mu C."/>
            <person name="Jiang W."/>
            <person name="Fu Q."/>
            <person name="Fu X."/>
            <person name="Miao Y."/>
            <person name="Liu J."/>
            <person name="Yu Q."/>
            <person name="Li R."/>
            <person name="Liao H."/>
            <person name="Li X."/>
            <person name="Kong Y."/>
            <person name="Jiang Z."/>
            <person name="Chourrout D."/>
            <person name="Li R."/>
            <person name="Bao Z."/>
        </authorList>
    </citation>
    <scope>NUCLEOTIDE SEQUENCE [LARGE SCALE GENOMIC DNA]</scope>
    <source>
        <strain evidence="10 11">PY_sf001</strain>
    </source>
</reference>
<sequence length="853" mass="95391">METLKEIQDQFLKCPVCLQNYTSPKLLPCLHTFCRQCLTEVLKKSIGDDNSNPAENDSEIEKIVPQEKHFNCPVCRADVELSVPTGNSNCGQWTDMFPDNHFVSSLMEKIDMQSTDKYCESCCRDGNRIGAKAENWCQTCKVVFCDSCIKAHNVIKACREHIVVSLIDMRNDPLESIRSNKKEIPCFHHRDKVIEYYCVDCHVTICSSCVAVQHRRCEMVETLVDAAQKLKPETEYVQKNLQMQSEVLRDWREEHEKELGELSNNKEAIMKEMTTIRKRVNEALVNLENKLIVDLDERNMQTGTVVKGRMNEIDEMKKNVNNTGTFLKNLIQFGSDSELLTVFDAIKLQVDDMRANIQKSRLSKLSTRHRLIPDSCIQRLLELHSIGKIVDLVDLKKETFLNMNGLSEKDGQPPQRRSSIKRTGTFRVERSPTQSPATTMMSSSASSVSSTSSDSISSQELLSPPIRARRGSSSRPSSARDKPTSRPSPARETTSSRPTSARDTPTKAALSRATPIKSNTLPRAPRTPRTERSQKMADVNRVNSLPRTRNSSTHVSHRKNAETENAENANNPPQTKSRTVPMLFSFNGKTDGDAKKCWPLDVTMLEDGTPVITDFHNKKIKAFDATGNVMGEVSVPSWPHGIVDVASAEVAVTLPELATIMFVSVQDKNMRIRKRVRTVKQYRGISCDVTTSPNNPVLVVSCCASGIQCVDVLALDGTVLQTYREDKRQPGKLLFTWPYYVTTNAAGEILVSDCQSRNGIICIRRDGGVKFEQVLPDNIVCDPRGICTDRQGNLFLADKTGNSVHALGADGEYKNRVLCSADGLIHPIAVCLSPFGHLIITQENGDVKVFKYS</sequence>
<dbReference type="PROSITE" id="PS50089">
    <property type="entry name" value="ZF_RING_2"/>
    <property type="match status" value="1"/>
</dbReference>
<dbReference type="Proteomes" id="UP000242188">
    <property type="component" value="Unassembled WGS sequence"/>
</dbReference>
<keyword evidence="11" id="KW-1185">Reference proteome</keyword>
<evidence type="ECO:0000313" key="11">
    <source>
        <dbReference type="Proteomes" id="UP000242188"/>
    </source>
</evidence>
<protein>
    <submittedName>
        <fullName evidence="10">Tripartite motif-containing protein 45</fullName>
    </submittedName>
</protein>
<dbReference type="CDD" id="cd19756">
    <property type="entry name" value="Bbox2"/>
    <property type="match status" value="1"/>
</dbReference>
<dbReference type="SUPFAM" id="SSF57845">
    <property type="entry name" value="B-box zinc-binding domain"/>
    <property type="match status" value="1"/>
</dbReference>
<dbReference type="GO" id="GO:0008270">
    <property type="term" value="F:zinc ion binding"/>
    <property type="evidence" value="ECO:0007669"/>
    <property type="project" value="UniProtKB-KW"/>
</dbReference>
<dbReference type="Gene3D" id="3.30.40.10">
    <property type="entry name" value="Zinc/RING finger domain, C3HC4 (zinc finger)"/>
    <property type="match status" value="1"/>
</dbReference>
<evidence type="ECO:0000256" key="1">
    <source>
        <dbReference type="ARBA" id="ARBA00022553"/>
    </source>
</evidence>
<dbReference type="Pfam" id="PF13445">
    <property type="entry name" value="zf-RING_UBOX"/>
    <property type="match status" value="1"/>
</dbReference>
<dbReference type="PROSITE" id="PS00518">
    <property type="entry name" value="ZF_RING_1"/>
    <property type="match status" value="1"/>
</dbReference>
<feature type="region of interest" description="Disordered" evidence="7">
    <location>
        <begin position="404"/>
        <end position="579"/>
    </location>
</feature>
<feature type="compositionally biased region" description="Low complexity" evidence="7">
    <location>
        <begin position="431"/>
        <end position="466"/>
    </location>
</feature>
<dbReference type="SUPFAM" id="SSF101898">
    <property type="entry name" value="NHL repeat"/>
    <property type="match status" value="1"/>
</dbReference>
<accession>A0A210PHY7</accession>
<proteinExistence type="predicted"/>
<dbReference type="InterPro" id="IPR047153">
    <property type="entry name" value="TRIM45/56/19-like"/>
</dbReference>
<keyword evidence="3 5" id="KW-0863">Zinc-finger</keyword>
<keyword evidence="4" id="KW-0862">Zinc</keyword>
<feature type="coiled-coil region" evidence="6">
    <location>
        <begin position="252"/>
        <end position="290"/>
    </location>
</feature>
<dbReference type="SMART" id="SM00184">
    <property type="entry name" value="RING"/>
    <property type="match status" value="1"/>
</dbReference>
<evidence type="ECO:0000256" key="3">
    <source>
        <dbReference type="ARBA" id="ARBA00022771"/>
    </source>
</evidence>
<keyword evidence="1" id="KW-0597">Phosphoprotein</keyword>
<dbReference type="CDD" id="cd19757">
    <property type="entry name" value="Bbox1"/>
    <property type="match status" value="1"/>
</dbReference>
<dbReference type="InterPro" id="IPR017907">
    <property type="entry name" value="Znf_RING_CS"/>
</dbReference>
<dbReference type="InterPro" id="IPR001841">
    <property type="entry name" value="Znf_RING"/>
</dbReference>
<dbReference type="OrthoDB" id="264520at2759"/>
<dbReference type="InterPro" id="IPR027370">
    <property type="entry name" value="Znf-RING_euk"/>
</dbReference>
<feature type="compositionally biased region" description="Polar residues" evidence="7">
    <location>
        <begin position="541"/>
        <end position="554"/>
    </location>
</feature>
<feature type="compositionally biased region" description="Polar residues" evidence="7">
    <location>
        <begin position="485"/>
        <end position="503"/>
    </location>
</feature>
<evidence type="ECO:0000259" key="9">
    <source>
        <dbReference type="PROSITE" id="PS50119"/>
    </source>
</evidence>
<dbReference type="SUPFAM" id="SSF57850">
    <property type="entry name" value="RING/U-box"/>
    <property type="match status" value="1"/>
</dbReference>
<dbReference type="Gene3D" id="2.120.10.30">
    <property type="entry name" value="TolB, C-terminal domain"/>
    <property type="match status" value="1"/>
</dbReference>
<dbReference type="InterPro" id="IPR013083">
    <property type="entry name" value="Znf_RING/FYVE/PHD"/>
</dbReference>
<evidence type="ECO:0000256" key="7">
    <source>
        <dbReference type="SAM" id="MobiDB-lite"/>
    </source>
</evidence>
<comment type="caution">
    <text evidence="10">The sequence shown here is derived from an EMBL/GenBank/DDBJ whole genome shotgun (WGS) entry which is preliminary data.</text>
</comment>
<evidence type="ECO:0000313" key="10">
    <source>
        <dbReference type="EMBL" id="OWF36100.1"/>
    </source>
</evidence>
<dbReference type="InterPro" id="IPR000315">
    <property type="entry name" value="Znf_B-box"/>
</dbReference>
<evidence type="ECO:0000256" key="2">
    <source>
        <dbReference type="ARBA" id="ARBA00022723"/>
    </source>
</evidence>
<dbReference type="PROSITE" id="PS50119">
    <property type="entry name" value="ZF_BBOX"/>
    <property type="match status" value="2"/>
</dbReference>
<evidence type="ECO:0000256" key="5">
    <source>
        <dbReference type="PROSITE-ProRule" id="PRU00024"/>
    </source>
</evidence>
<feature type="domain" description="B box-type" evidence="9">
    <location>
        <begin position="114"/>
        <end position="166"/>
    </location>
</feature>
<dbReference type="PANTHER" id="PTHR25462:SF296">
    <property type="entry name" value="MEIOTIC P26, ISOFORM F"/>
    <property type="match status" value="1"/>
</dbReference>
<evidence type="ECO:0000256" key="6">
    <source>
        <dbReference type="SAM" id="Coils"/>
    </source>
</evidence>
<dbReference type="InterPro" id="IPR011042">
    <property type="entry name" value="6-blade_b-propeller_TolB-like"/>
</dbReference>
<gene>
    <name evidence="10" type="ORF">KP79_PYT22525</name>
</gene>
<keyword evidence="2" id="KW-0479">Metal-binding</keyword>
<feature type="domain" description="RING-type" evidence="8">
    <location>
        <begin position="14"/>
        <end position="76"/>
    </location>
</feature>
<keyword evidence="6" id="KW-0175">Coiled coil</keyword>